<evidence type="ECO:0000256" key="1">
    <source>
        <dbReference type="SAM" id="MobiDB-lite"/>
    </source>
</evidence>
<dbReference type="STRING" id="254877.A0A1V6SFV2"/>
<organism evidence="2 3">
    <name type="scientific">Penicillium flavigenum</name>
    <dbReference type="NCBI Taxonomy" id="254877"/>
    <lineage>
        <taxon>Eukaryota</taxon>
        <taxon>Fungi</taxon>
        <taxon>Dikarya</taxon>
        <taxon>Ascomycota</taxon>
        <taxon>Pezizomycotina</taxon>
        <taxon>Eurotiomycetes</taxon>
        <taxon>Eurotiomycetidae</taxon>
        <taxon>Eurotiales</taxon>
        <taxon>Aspergillaceae</taxon>
        <taxon>Penicillium</taxon>
    </lineage>
</organism>
<reference evidence="3" key="1">
    <citation type="journal article" date="2017" name="Nat. Microbiol.">
        <title>Global analysis of biosynthetic gene clusters reveals vast potential of secondary metabolite production in Penicillium species.</title>
        <authorList>
            <person name="Nielsen J.C."/>
            <person name="Grijseels S."/>
            <person name="Prigent S."/>
            <person name="Ji B."/>
            <person name="Dainat J."/>
            <person name="Nielsen K.F."/>
            <person name="Frisvad J.C."/>
            <person name="Workman M."/>
            <person name="Nielsen J."/>
        </authorList>
    </citation>
    <scope>NUCLEOTIDE SEQUENCE [LARGE SCALE GENOMIC DNA]</scope>
    <source>
        <strain evidence="3">IBT 14082</strain>
    </source>
</reference>
<dbReference type="OrthoDB" id="303614at2759"/>
<dbReference type="AlphaFoldDB" id="A0A1V6SFV2"/>
<dbReference type="EMBL" id="MLQL01000060">
    <property type="protein sequence ID" value="OQE12902.1"/>
    <property type="molecule type" value="Genomic_DNA"/>
</dbReference>
<keyword evidence="3" id="KW-1185">Reference proteome</keyword>
<proteinExistence type="predicted"/>
<accession>A0A1V6SFV2</accession>
<sequence length="133" mass="14452">MADAIGLHLENVRMSQANIRTEELAKGLTDFVKDHADFDPQEASNHGRLQSSVHAANHLPHESAATTANADDSDSTPVLGVPLVHVVQCVSPESPRSSFSTVTGEESVFFLQDQHCMTEPLSLNSVTQIDQWC</sequence>
<comment type="caution">
    <text evidence="2">The sequence shown here is derived from an EMBL/GenBank/DDBJ whole genome shotgun (WGS) entry which is preliminary data.</text>
</comment>
<feature type="compositionally biased region" description="Polar residues" evidence="1">
    <location>
        <begin position="42"/>
        <end position="54"/>
    </location>
</feature>
<gene>
    <name evidence="2" type="ORF">PENFLA_c060G10245</name>
</gene>
<name>A0A1V6SFV2_9EURO</name>
<evidence type="ECO:0000313" key="2">
    <source>
        <dbReference type="EMBL" id="OQE12902.1"/>
    </source>
</evidence>
<evidence type="ECO:0000313" key="3">
    <source>
        <dbReference type="Proteomes" id="UP000191342"/>
    </source>
</evidence>
<protein>
    <submittedName>
        <fullName evidence="2">Uncharacterized protein</fullName>
    </submittedName>
</protein>
<dbReference type="Proteomes" id="UP000191342">
    <property type="component" value="Unassembled WGS sequence"/>
</dbReference>
<feature type="region of interest" description="Disordered" evidence="1">
    <location>
        <begin position="36"/>
        <end position="77"/>
    </location>
</feature>